<keyword evidence="3" id="KW-1185">Reference proteome</keyword>
<reference evidence="2 3" key="1">
    <citation type="submission" date="2020-11" db="EMBL/GenBank/DDBJ databases">
        <title>Insectihabitans protaetiae gen. nov. sp. nov. and Insectihabitans allomyrinae sp. nov., isolated from larvae of Protaetia brevitarsis seulensis and Allomyrina dichotoma, respectively.</title>
        <authorList>
            <person name="Lee S.D."/>
            <person name="Byeon Y.-S."/>
            <person name="Kim S.-M."/>
            <person name="Yang H.L."/>
            <person name="Kim I.S."/>
        </authorList>
    </citation>
    <scope>NUCLEOTIDE SEQUENCE [LARGE SCALE GENOMIC DNA]</scope>
    <source>
        <strain evidence="2 3">BWR-B9</strain>
    </source>
</reference>
<dbReference type="Proteomes" id="UP001296921">
    <property type="component" value="Unassembled WGS sequence"/>
</dbReference>
<gene>
    <name evidence="2" type="ORF">I2494_13320</name>
</gene>
<dbReference type="EMBL" id="JADRCR010000007">
    <property type="protein sequence ID" value="MBK5144682.1"/>
    <property type="molecule type" value="Genomic_DNA"/>
</dbReference>
<evidence type="ECO:0000313" key="2">
    <source>
        <dbReference type="EMBL" id="MBK5144682.1"/>
    </source>
</evidence>
<protein>
    <submittedName>
        <fullName evidence="2">Uncharacterized protein</fullName>
    </submittedName>
</protein>
<sequence>MSNDINAIVLRLKAGAEINMSQSLIVPNVEIIAVCAALEAAQKRNAEQHIQLAAQSVPVVPDEMTFHDAVSFTLINGMSGIGQNTAVMRTWNACRAAMLSTSPTQQPETLPCNILLEPGLRLGKGIPTSTLIMALSRRAEYERDKKNATPRRNGTYEASV</sequence>
<dbReference type="RefSeq" id="WP_218467259.1">
    <property type="nucleotide sequence ID" value="NZ_JADRCR010000007.1"/>
</dbReference>
<organism evidence="2 3">
    <name type="scientific">Limnobaculum allomyrinae</name>
    <dbReference type="NCBI Taxonomy" id="2791986"/>
    <lineage>
        <taxon>Bacteria</taxon>
        <taxon>Pseudomonadati</taxon>
        <taxon>Pseudomonadota</taxon>
        <taxon>Gammaproteobacteria</taxon>
        <taxon>Enterobacterales</taxon>
        <taxon>Budviciaceae</taxon>
        <taxon>Limnobaculum</taxon>
    </lineage>
</organism>
<name>A0ABS1ISF3_9GAMM</name>
<comment type="caution">
    <text evidence="2">The sequence shown here is derived from an EMBL/GenBank/DDBJ whole genome shotgun (WGS) entry which is preliminary data.</text>
</comment>
<accession>A0ABS1ISF3</accession>
<feature type="region of interest" description="Disordered" evidence="1">
    <location>
        <begin position="141"/>
        <end position="160"/>
    </location>
</feature>
<proteinExistence type="predicted"/>
<evidence type="ECO:0000256" key="1">
    <source>
        <dbReference type="SAM" id="MobiDB-lite"/>
    </source>
</evidence>
<feature type="compositionally biased region" description="Polar residues" evidence="1">
    <location>
        <begin position="150"/>
        <end position="160"/>
    </location>
</feature>
<evidence type="ECO:0000313" key="3">
    <source>
        <dbReference type="Proteomes" id="UP001296921"/>
    </source>
</evidence>